<comment type="caution">
    <text evidence="3">The sequence shown here is derived from an EMBL/GenBank/DDBJ whole genome shotgun (WGS) entry which is preliminary data.</text>
</comment>
<dbReference type="RefSeq" id="WP_264141138.1">
    <property type="nucleotide sequence ID" value="NZ_JAOYEY010000007.1"/>
</dbReference>
<evidence type="ECO:0000256" key="1">
    <source>
        <dbReference type="ARBA" id="ARBA00023125"/>
    </source>
</evidence>
<name>A0ABT3DAM9_9BACI</name>
<accession>A0ABT3DAM9</accession>
<sequence length="149" mass="17556">MIDSLEYLLKHSDLNVLEFDIHTRNTLSTFNRTVPFYIMSYHKSGEAKLRIGETVFPITPGTVILIPPNIKHDHYKETENETIFFWSHFTFTIANIIDVLSIFHLPVTFKLNNFEEFEKVFLEFRKATIDTNFLFSSIFKKAKALEILY</sequence>
<feature type="domain" description="AraC-type arabinose-binding/dimerisation" evidence="2">
    <location>
        <begin position="29"/>
        <end position="90"/>
    </location>
</feature>
<protein>
    <submittedName>
        <fullName evidence="3">AraC family ligand binding domain-containing protein</fullName>
    </submittedName>
</protein>
<dbReference type="Pfam" id="PF02311">
    <property type="entry name" value="AraC_binding"/>
    <property type="match status" value="1"/>
</dbReference>
<dbReference type="InterPro" id="IPR037923">
    <property type="entry name" value="HTH-like"/>
</dbReference>
<dbReference type="Proteomes" id="UP001526147">
    <property type="component" value="Unassembled WGS sequence"/>
</dbReference>
<keyword evidence="4" id="KW-1185">Reference proteome</keyword>
<dbReference type="SUPFAM" id="SSF51215">
    <property type="entry name" value="Regulatory protein AraC"/>
    <property type="match status" value="1"/>
</dbReference>
<evidence type="ECO:0000313" key="3">
    <source>
        <dbReference type="EMBL" id="MCV9884100.1"/>
    </source>
</evidence>
<gene>
    <name evidence="3" type="ORF">OIH86_00140</name>
</gene>
<organism evidence="3 4">
    <name type="scientific">Metabacillus halosaccharovorans</name>
    <dbReference type="NCBI Taxonomy" id="930124"/>
    <lineage>
        <taxon>Bacteria</taxon>
        <taxon>Bacillati</taxon>
        <taxon>Bacillota</taxon>
        <taxon>Bacilli</taxon>
        <taxon>Bacillales</taxon>
        <taxon>Bacillaceae</taxon>
        <taxon>Metabacillus</taxon>
    </lineage>
</organism>
<proteinExistence type="predicted"/>
<evidence type="ECO:0000259" key="2">
    <source>
        <dbReference type="Pfam" id="PF02311"/>
    </source>
</evidence>
<evidence type="ECO:0000313" key="4">
    <source>
        <dbReference type="Proteomes" id="UP001526147"/>
    </source>
</evidence>
<reference evidence="3 4" key="1">
    <citation type="submission" date="2022-10" db="EMBL/GenBank/DDBJ databases">
        <title>Draft genome assembly of moderately radiation resistant bacterium Metabacillus halosaccharovorans.</title>
        <authorList>
            <person name="Pal S."/>
            <person name="Gopinathan A."/>
        </authorList>
    </citation>
    <scope>NUCLEOTIDE SEQUENCE [LARGE SCALE GENOMIC DNA]</scope>
    <source>
        <strain evidence="3 4">VITHBRA001</strain>
    </source>
</reference>
<dbReference type="InterPro" id="IPR014710">
    <property type="entry name" value="RmlC-like_jellyroll"/>
</dbReference>
<keyword evidence="1" id="KW-0238">DNA-binding</keyword>
<dbReference type="EMBL" id="JAOYEY010000007">
    <property type="protein sequence ID" value="MCV9884100.1"/>
    <property type="molecule type" value="Genomic_DNA"/>
</dbReference>
<dbReference type="InterPro" id="IPR003313">
    <property type="entry name" value="AraC-bd"/>
</dbReference>
<dbReference type="Gene3D" id="2.60.120.10">
    <property type="entry name" value="Jelly Rolls"/>
    <property type="match status" value="1"/>
</dbReference>